<dbReference type="EMBL" id="JADBJN010000002">
    <property type="protein sequence ID" value="KAG5678092.1"/>
    <property type="molecule type" value="Genomic_DNA"/>
</dbReference>
<dbReference type="Pfam" id="PF02806">
    <property type="entry name" value="Alpha-amylase_C"/>
    <property type="match status" value="1"/>
</dbReference>
<protein>
    <recommendedName>
        <fullName evidence="2">Alpha-amylase C-terminal domain-containing protein</fullName>
    </recommendedName>
</protein>
<dbReference type="SMART" id="SM00632">
    <property type="entry name" value="Aamy_C"/>
    <property type="match status" value="1"/>
</dbReference>
<comment type="similarity">
    <text evidence="1">Belongs to the glycosyl hydrolase 13 family.</text>
</comment>
<dbReference type="AlphaFoldDB" id="A0A9J6C7F6"/>
<evidence type="ECO:0000256" key="1">
    <source>
        <dbReference type="ARBA" id="ARBA00008061"/>
    </source>
</evidence>
<proteinExistence type="inferred from homology"/>
<dbReference type="GO" id="GO:0005975">
    <property type="term" value="P:carbohydrate metabolic process"/>
    <property type="evidence" value="ECO:0007669"/>
    <property type="project" value="InterPro"/>
</dbReference>
<evidence type="ECO:0000313" key="4">
    <source>
        <dbReference type="Proteomes" id="UP001107558"/>
    </source>
</evidence>
<keyword evidence="4" id="KW-1185">Reference proteome</keyword>
<gene>
    <name evidence="3" type="ORF">PVAND_007794</name>
</gene>
<dbReference type="InterPro" id="IPR006048">
    <property type="entry name" value="A-amylase/branching_C"/>
</dbReference>
<organism evidence="3 4">
    <name type="scientific">Polypedilum vanderplanki</name>
    <name type="common">Sleeping chironomid midge</name>
    <dbReference type="NCBI Taxonomy" id="319348"/>
    <lineage>
        <taxon>Eukaryota</taxon>
        <taxon>Metazoa</taxon>
        <taxon>Ecdysozoa</taxon>
        <taxon>Arthropoda</taxon>
        <taxon>Hexapoda</taxon>
        <taxon>Insecta</taxon>
        <taxon>Pterygota</taxon>
        <taxon>Neoptera</taxon>
        <taxon>Endopterygota</taxon>
        <taxon>Diptera</taxon>
        <taxon>Nematocera</taxon>
        <taxon>Chironomoidea</taxon>
        <taxon>Chironomidae</taxon>
        <taxon>Chironominae</taxon>
        <taxon>Polypedilum</taxon>
        <taxon>Polypedilum</taxon>
    </lineage>
</organism>
<dbReference type="OrthoDB" id="550577at2759"/>
<dbReference type="InterPro" id="IPR031319">
    <property type="entry name" value="A-amylase_C"/>
</dbReference>
<feature type="domain" description="Alpha-amylase C-terminal" evidence="2">
    <location>
        <begin position="14"/>
        <end position="102"/>
    </location>
</feature>
<evidence type="ECO:0000259" key="2">
    <source>
        <dbReference type="SMART" id="SM00632"/>
    </source>
</evidence>
<name>A0A9J6C7F6_POLVA</name>
<dbReference type="GO" id="GO:0043169">
    <property type="term" value="F:cation binding"/>
    <property type="evidence" value="ECO:0007669"/>
    <property type="project" value="InterPro"/>
</dbReference>
<sequence>MVEWRNVVSNGAVLHWWDNRGNQIGFSRGNRGFIAFNNENYNMNEWLDIGLPAGVYCEVISDAKINNVCTRKSITVYTNGCAHFSILTSDFDGVIAIRIYAKL</sequence>
<dbReference type="Proteomes" id="UP001107558">
    <property type="component" value="Chromosome 2"/>
</dbReference>
<dbReference type="Gene3D" id="2.60.40.1180">
    <property type="entry name" value="Golgi alpha-mannosidase II"/>
    <property type="match status" value="1"/>
</dbReference>
<evidence type="ECO:0000313" key="3">
    <source>
        <dbReference type="EMBL" id="KAG5678092.1"/>
    </source>
</evidence>
<dbReference type="SUPFAM" id="SSF51011">
    <property type="entry name" value="Glycosyl hydrolase domain"/>
    <property type="match status" value="1"/>
</dbReference>
<accession>A0A9J6C7F6</accession>
<comment type="caution">
    <text evidence="3">The sequence shown here is derived from an EMBL/GenBank/DDBJ whole genome shotgun (WGS) entry which is preliminary data.</text>
</comment>
<reference evidence="3" key="1">
    <citation type="submission" date="2021-03" db="EMBL/GenBank/DDBJ databases">
        <title>Chromosome level genome of the anhydrobiotic midge Polypedilum vanderplanki.</title>
        <authorList>
            <person name="Yoshida Y."/>
            <person name="Kikawada T."/>
            <person name="Gusev O."/>
        </authorList>
    </citation>
    <scope>NUCLEOTIDE SEQUENCE</scope>
    <source>
        <strain evidence="3">NIAS01</strain>
        <tissue evidence="3">Whole body or cell culture</tissue>
    </source>
</reference>
<dbReference type="InterPro" id="IPR013780">
    <property type="entry name" value="Glyco_hydro_b"/>
</dbReference>
<dbReference type="GO" id="GO:0003824">
    <property type="term" value="F:catalytic activity"/>
    <property type="evidence" value="ECO:0007669"/>
    <property type="project" value="InterPro"/>
</dbReference>